<name>A0A2U8ULX3_9CAUD</name>
<reference evidence="1 2" key="1">
    <citation type="submission" date="2018-04" db="EMBL/GenBank/DDBJ databases">
        <authorList>
            <person name="Fournier C.T."/>
            <person name="Kim C.J."/>
            <person name="Romero I.G."/>
            <person name="Sanchez M."/>
            <person name="Do N."/>
            <person name="Wu S."/>
            <person name="Mosier S.A."/>
            <person name="Wang J."/>
            <person name="Lund A."/>
            <person name="Moberg-Parker J."/>
            <person name="Stanton A.-C.J."/>
            <person name="Garlena R.A."/>
            <person name="Russell D.A."/>
            <person name="Pope W.H."/>
            <person name="Jacobs-Sera D."/>
            <person name="Hatfull G.F."/>
        </authorList>
    </citation>
    <scope>NUCLEOTIDE SEQUENCE [LARGE SCALE GENOMIC DNA]</scope>
</reference>
<evidence type="ECO:0000313" key="1">
    <source>
        <dbReference type="EMBL" id="AWN04622.1"/>
    </source>
</evidence>
<sequence length="61" mass="7404">MIFRRLWCWIVGHRWETIHTGEPTIYRGSFRDVTRTRLVQRCARCQERCIAIRTRSASRLP</sequence>
<evidence type="ECO:0000313" key="2">
    <source>
        <dbReference type="Proteomes" id="UP000246514"/>
    </source>
</evidence>
<dbReference type="Proteomes" id="UP000246514">
    <property type="component" value="Segment"/>
</dbReference>
<dbReference type="GeneID" id="54992269"/>
<dbReference type="KEGG" id="vg:54992269"/>
<keyword evidence="2" id="KW-1185">Reference proteome</keyword>
<proteinExistence type="predicted"/>
<dbReference type="EMBL" id="MH153813">
    <property type="protein sequence ID" value="AWN04622.1"/>
    <property type="molecule type" value="Genomic_DNA"/>
</dbReference>
<accession>A0A2U8ULX3</accession>
<dbReference type="RefSeq" id="YP_009801742.1">
    <property type="nucleotide sequence ID" value="NC_047975.1"/>
</dbReference>
<protein>
    <submittedName>
        <fullName evidence="1">Uncharacterized protein</fullName>
    </submittedName>
</protein>
<gene>
    <name evidence="1" type="primary">3</name>
    <name evidence="1" type="ORF">PBI_SQUASH_3</name>
</gene>
<organism evidence="1 2">
    <name type="scientific">Microbacterium phage Squash</name>
    <dbReference type="NCBI Taxonomy" id="2182357"/>
    <lineage>
        <taxon>Viruses</taxon>
        <taxon>Duplodnaviria</taxon>
        <taxon>Heunggongvirae</taxon>
        <taxon>Uroviricota</taxon>
        <taxon>Caudoviricetes</taxon>
        <taxon>Squashvirus</taxon>
        <taxon>Squashvirus squash</taxon>
    </lineage>
</organism>